<dbReference type="SUPFAM" id="SSF103088">
    <property type="entry name" value="OmpA-like"/>
    <property type="match status" value="1"/>
</dbReference>
<evidence type="ECO:0000256" key="1">
    <source>
        <dbReference type="ARBA" id="ARBA00004442"/>
    </source>
</evidence>
<dbReference type="PROSITE" id="PS51123">
    <property type="entry name" value="OMPA_2"/>
    <property type="match status" value="1"/>
</dbReference>
<evidence type="ECO:0000256" key="4">
    <source>
        <dbReference type="PROSITE-ProRule" id="PRU00473"/>
    </source>
</evidence>
<keyword evidence="8" id="KW-1185">Reference proteome</keyword>
<dbReference type="PRINTS" id="PR01021">
    <property type="entry name" value="OMPADOMAIN"/>
</dbReference>
<dbReference type="PANTHER" id="PTHR30329">
    <property type="entry name" value="STATOR ELEMENT OF FLAGELLAR MOTOR COMPLEX"/>
    <property type="match status" value="1"/>
</dbReference>
<evidence type="ECO:0000256" key="3">
    <source>
        <dbReference type="ARBA" id="ARBA00023237"/>
    </source>
</evidence>
<dbReference type="CDD" id="cd07185">
    <property type="entry name" value="OmpA_C-like"/>
    <property type="match status" value="1"/>
</dbReference>
<dbReference type="Pfam" id="PF13488">
    <property type="entry name" value="Gly-zipper_Omp"/>
    <property type="match status" value="1"/>
</dbReference>
<keyword evidence="5" id="KW-1133">Transmembrane helix</keyword>
<reference evidence="7 8" key="1">
    <citation type="submission" date="2023-04" db="EMBL/GenBank/DDBJ databases">
        <title>Draft genome sequence of acteroides sedimenti strain YN3PY1.</title>
        <authorList>
            <person name="Yoshida N."/>
        </authorList>
    </citation>
    <scope>NUCLEOTIDE SEQUENCE [LARGE SCALE GENOMIC DNA]</scope>
    <source>
        <strain evidence="7 8">YN3PY1</strain>
    </source>
</reference>
<accession>A0ABN6Z1I1</accession>
<keyword evidence="2 4" id="KW-0472">Membrane</keyword>
<feature type="domain" description="OmpA-like" evidence="6">
    <location>
        <begin position="99"/>
        <end position="217"/>
    </location>
</feature>
<organism evidence="7 8">
    <name type="scientific">Bacteroides sedimenti</name>
    <dbReference type="NCBI Taxonomy" id="2136147"/>
    <lineage>
        <taxon>Bacteria</taxon>
        <taxon>Pseudomonadati</taxon>
        <taxon>Bacteroidota</taxon>
        <taxon>Bacteroidia</taxon>
        <taxon>Bacteroidales</taxon>
        <taxon>Bacteroidaceae</taxon>
        <taxon>Bacteroides</taxon>
    </lineage>
</organism>
<dbReference type="InterPro" id="IPR036737">
    <property type="entry name" value="OmpA-like_sf"/>
</dbReference>
<dbReference type="Pfam" id="PF00691">
    <property type="entry name" value="OmpA"/>
    <property type="match status" value="1"/>
</dbReference>
<protein>
    <submittedName>
        <fullName evidence="7">Membrane protein</fullName>
    </submittedName>
</protein>
<dbReference type="PANTHER" id="PTHR30329:SF21">
    <property type="entry name" value="LIPOPROTEIN YIAD-RELATED"/>
    <property type="match status" value="1"/>
</dbReference>
<dbReference type="InterPro" id="IPR006665">
    <property type="entry name" value="OmpA-like"/>
</dbReference>
<evidence type="ECO:0000313" key="7">
    <source>
        <dbReference type="EMBL" id="BEG98354.1"/>
    </source>
</evidence>
<dbReference type="InterPro" id="IPR006664">
    <property type="entry name" value="OMP_bac"/>
</dbReference>
<proteinExistence type="predicted"/>
<evidence type="ECO:0000313" key="8">
    <source>
        <dbReference type="Proteomes" id="UP001496674"/>
    </source>
</evidence>
<keyword evidence="5" id="KW-0812">Transmembrane</keyword>
<sequence length="225" mass="23146">MKKIKLLSVLLSFSLVFGGCGMSNTAKGGLIGAGSGAALGAIVGQIAGKGKGAVIGAAIGTAVGAGAGVIIGKKMDKAAEKARAIKEAQVETITDANGLTAVKVTFEGGILFPTNSSTLNSTSKTALTKLAKVLSDDPTIDIAVYGHTDNTGALAFNQKLSYNRANSVATYLKGSGVSSSQFKYIEGKDFQQPVASNDTAEGRQQNRRVEVYMYASEQMIKDASK</sequence>
<dbReference type="Gene3D" id="3.30.1330.60">
    <property type="entry name" value="OmpA-like domain"/>
    <property type="match status" value="1"/>
</dbReference>
<dbReference type="PROSITE" id="PS51257">
    <property type="entry name" value="PROKAR_LIPOPROTEIN"/>
    <property type="match status" value="1"/>
</dbReference>
<dbReference type="EMBL" id="AP028055">
    <property type="protein sequence ID" value="BEG98354.1"/>
    <property type="molecule type" value="Genomic_DNA"/>
</dbReference>
<dbReference type="RefSeq" id="WP_353333216.1">
    <property type="nucleotide sequence ID" value="NZ_AP028055.1"/>
</dbReference>
<dbReference type="InterPro" id="IPR050330">
    <property type="entry name" value="Bact_OuterMem_StrucFunc"/>
</dbReference>
<gene>
    <name evidence="7" type="ORF">BSYN_06190</name>
</gene>
<evidence type="ECO:0000259" key="6">
    <source>
        <dbReference type="PROSITE" id="PS51123"/>
    </source>
</evidence>
<dbReference type="Proteomes" id="UP001496674">
    <property type="component" value="Chromosome"/>
</dbReference>
<comment type="subcellular location">
    <subcellularLocation>
        <location evidence="1">Cell outer membrane</location>
    </subcellularLocation>
</comment>
<dbReference type="InterPro" id="IPR039567">
    <property type="entry name" value="Gly-zipper"/>
</dbReference>
<feature type="transmembrane region" description="Helical" evidence="5">
    <location>
        <begin position="52"/>
        <end position="71"/>
    </location>
</feature>
<evidence type="ECO:0000256" key="5">
    <source>
        <dbReference type="SAM" id="Phobius"/>
    </source>
</evidence>
<keyword evidence="3" id="KW-0998">Cell outer membrane</keyword>
<name>A0ABN6Z1I1_9BACE</name>
<evidence type="ECO:0000256" key="2">
    <source>
        <dbReference type="ARBA" id="ARBA00023136"/>
    </source>
</evidence>